<dbReference type="Proteomes" id="UP000820818">
    <property type="component" value="Linkage Group LG3"/>
</dbReference>
<evidence type="ECO:0000313" key="2">
    <source>
        <dbReference type="EMBL" id="KAI9561383.1"/>
    </source>
</evidence>
<dbReference type="EMBL" id="WJBH02000003">
    <property type="protein sequence ID" value="KAI9561383.1"/>
    <property type="molecule type" value="Genomic_DNA"/>
</dbReference>
<evidence type="ECO:0000313" key="3">
    <source>
        <dbReference type="Proteomes" id="UP000820818"/>
    </source>
</evidence>
<evidence type="ECO:0000256" key="1">
    <source>
        <dbReference type="SAM" id="Phobius"/>
    </source>
</evidence>
<reference evidence="2 3" key="1">
    <citation type="submission" date="2022-05" db="EMBL/GenBank/DDBJ databases">
        <title>A multi-omics perspective on studying reproductive biology in Daphnia sinensis.</title>
        <authorList>
            <person name="Jia J."/>
        </authorList>
    </citation>
    <scope>NUCLEOTIDE SEQUENCE [LARGE SCALE GENOMIC DNA]</scope>
    <source>
        <strain evidence="2 3">WSL</strain>
    </source>
</reference>
<keyword evidence="1" id="KW-0472">Membrane</keyword>
<gene>
    <name evidence="2" type="ORF">GHT06_012340</name>
</gene>
<keyword evidence="1" id="KW-1133">Transmembrane helix</keyword>
<feature type="transmembrane region" description="Helical" evidence="1">
    <location>
        <begin position="20"/>
        <end position="43"/>
    </location>
</feature>
<protein>
    <submittedName>
        <fullName evidence="2">Uncharacterized protein</fullName>
    </submittedName>
</protein>
<proteinExistence type="predicted"/>
<dbReference type="AlphaFoldDB" id="A0AAD5LFP8"/>
<sequence length="159" mass="17235">MSIMRARTIRPNMQERVRNITLTAVIWWMIPASVVCGMLHPALELRYRGQQQPNALDERTASTTLMTIDDATVSFLFKVKLFPFRLKTVLDESSSRGGGGSSLGTAPETGIVAFGIDIGLPGSLGGLGYGHQMPIESLSISSVRIHAKSLSNNGGLKEY</sequence>
<keyword evidence="1" id="KW-0812">Transmembrane</keyword>
<name>A0AAD5LFP8_9CRUS</name>
<keyword evidence="3" id="KW-1185">Reference proteome</keyword>
<organism evidence="2 3">
    <name type="scientific">Daphnia sinensis</name>
    <dbReference type="NCBI Taxonomy" id="1820382"/>
    <lineage>
        <taxon>Eukaryota</taxon>
        <taxon>Metazoa</taxon>
        <taxon>Ecdysozoa</taxon>
        <taxon>Arthropoda</taxon>
        <taxon>Crustacea</taxon>
        <taxon>Branchiopoda</taxon>
        <taxon>Diplostraca</taxon>
        <taxon>Cladocera</taxon>
        <taxon>Anomopoda</taxon>
        <taxon>Daphniidae</taxon>
        <taxon>Daphnia</taxon>
        <taxon>Daphnia similis group</taxon>
    </lineage>
</organism>
<accession>A0AAD5LFP8</accession>
<comment type="caution">
    <text evidence="2">The sequence shown here is derived from an EMBL/GenBank/DDBJ whole genome shotgun (WGS) entry which is preliminary data.</text>
</comment>